<evidence type="ECO:0000256" key="5">
    <source>
        <dbReference type="ARBA" id="ARBA00022723"/>
    </source>
</evidence>
<dbReference type="InterPro" id="IPR047127">
    <property type="entry name" value="MutT-like"/>
</dbReference>
<comment type="similarity">
    <text evidence="2 17">Belongs to the Nudix hydrolase family.</text>
</comment>
<evidence type="ECO:0000313" key="19">
    <source>
        <dbReference type="EMBL" id="RZS47385.1"/>
    </source>
</evidence>
<dbReference type="AlphaFoldDB" id="A0A4Q7LB55"/>
<evidence type="ECO:0000256" key="3">
    <source>
        <dbReference type="ARBA" id="ARBA00022457"/>
    </source>
</evidence>
<keyword evidence="9" id="KW-0234">DNA repair</keyword>
<dbReference type="Pfam" id="PF00293">
    <property type="entry name" value="NUDIX"/>
    <property type="match status" value="1"/>
</dbReference>
<comment type="cofactor">
    <cofactor evidence="1">
        <name>Mg(2+)</name>
        <dbReference type="ChEBI" id="CHEBI:18420"/>
    </cofactor>
</comment>
<keyword evidence="6" id="KW-0227">DNA damage</keyword>
<dbReference type="GO" id="GO:0046872">
    <property type="term" value="F:metal ion binding"/>
    <property type="evidence" value="ECO:0007669"/>
    <property type="project" value="UniProtKB-KW"/>
</dbReference>
<keyword evidence="4" id="KW-0235">DNA replication</keyword>
<dbReference type="EMBL" id="SGWV01000012">
    <property type="protein sequence ID" value="RZS47385.1"/>
    <property type="molecule type" value="Genomic_DNA"/>
</dbReference>
<dbReference type="InterPro" id="IPR020476">
    <property type="entry name" value="Nudix_hydrolase"/>
</dbReference>
<dbReference type="SUPFAM" id="SSF55811">
    <property type="entry name" value="Nudix"/>
    <property type="match status" value="1"/>
</dbReference>
<evidence type="ECO:0000256" key="2">
    <source>
        <dbReference type="ARBA" id="ARBA00005582"/>
    </source>
</evidence>
<evidence type="ECO:0000256" key="12">
    <source>
        <dbReference type="ARBA" id="ARBA00038905"/>
    </source>
</evidence>
<dbReference type="PROSITE" id="PS00893">
    <property type="entry name" value="NUDIX_BOX"/>
    <property type="match status" value="1"/>
</dbReference>
<comment type="caution">
    <text evidence="19">The sequence shown here is derived from an EMBL/GenBank/DDBJ whole genome shotgun (WGS) entry which is preliminary data.</text>
</comment>
<dbReference type="PRINTS" id="PR00502">
    <property type="entry name" value="NUDIXFAMILY"/>
</dbReference>
<dbReference type="Gene3D" id="3.90.79.10">
    <property type="entry name" value="Nucleoside Triphosphate Pyrophosphohydrolase"/>
    <property type="match status" value="1"/>
</dbReference>
<evidence type="ECO:0000256" key="15">
    <source>
        <dbReference type="ARBA" id="ARBA00041979"/>
    </source>
</evidence>
<comment type="catalytic activity">
    <reaction evidence="11">
        <text>8-oxo-GTP + H2O = 8-oxo-GMP + diphosphate + H(+)</text>
        <dbReference type="Rhea" id="RHEA:67616"/>
        <dbReference type="ChEBI" id="CHEBI:15377"/>
        <dbReference type="ChEBI" id="CHEBI:15378"/>
        <dbReference type="ChEBI" id="CHEBI:33019"/>
        <dbReference type="ChEBI" id="CHEBI:143553"/>
        <dbReference type="ChEBI" id="CHEBI:145694"/>
    </reaction>
</comment>
<protein>
    <recommendedName>
        <fullName evidence="13">8-oxo-dGTP diphosphatase</fullName>
        <ecNumber evidence="12">3.6.1.55</ecNumber>
    </recommendedName>
    <alternativeName>
        <fullName evidence="16">7,8-dihydro-8-oxoguanine-triphosphatase</fullName>
    </alternativeName>
    <alternativeName>
        <fullName evidence="15">Mutator protein MutT</fullName>
    </alternativeName>
    <alternativeName>
        <fullName evidence="14">dGTP pyrophosphohydrolase</fullName>
    </alternativeName>
</protein>
<keyword evidence="5" id="KW-0479">Metal-binding</keyword>
<dbReference type="Proteomes" id="UP000293433">
    <property type="component" value="Unassembled WGS sequence"/>
</dbReference>
<evidence type="ECO:0000259" key="18">
    <source>
        <dbReference type="PROSITE" id="PS51462"/>
    </source>
</evidence>
<evidence type="ECO:0000256" key="16">
    <source>
        <dbReference type="ARBA" id="ARBA00042798"/>
    </source>
</evidence>
<gene>
    <name evidence="19" type="ORF">EV685_3588</name>
</gene>
<evidence type="ECO:0000256" key="17">
    <source>
        <dbReference type="RuleBase" id="RU003476"/>
    </source>
</evidence>
<keyword evidence="8" id="KW-0460">Magnesium</keyword>
<dbReference type="GO" id="GO:0006281">
    <property type="term" value="P:DNA repair"/>
    <property type="evidence" value="ECO:0007669"/>
    <property type="project" value="UniProtKB-KW"/>
</dbReference>
<name>A0A4Q7LB55_9BURK</name>
<dbReference type="RefSeq" id="WP_130483416.1">
    <property type="nucleotide sequence ID" value="NZ_SGWV01000012.1"/>
</dbReference>
<reference evidence="19 20" key="1">
    <citation type="submission" date="2019-02" db="EMBL/GenBank/DDBJ databases">
        <title>Genomic Encyclopedia of Type Strains, Phase IV (KMG-IV): sequencing the most valuable type-strain genomes for metagenomic binning, comparative biology and taxonomic classification.</title>
        <authorList>
            <person name="Goeker M."/>
        </authorList>
    </citation>
    <scope>NUCLEOTIDE SEQUENCE [LARGE SCALE GENOMIC DNA]</scope>
    <source>
        <strain evidence="19 20">DSM 10617</strain>
    </source>
</reference>
<dbReference type="GO" id="GO:0044715">
    <property type="term" value="F:8-oxo-dGDP phosphatase activity"/>
    <property type="evidence" value="ECO:0007669"/>
    <property type="project" value="TreeGrafter"/>
</dbReference>
<evidence type="ECO:0000256" key="6">
    <source>
        <dbReference type="ARBA" id="ARBA00022763"/>
    </source>
</evidence>
<comment type="catalytic activity">
    <reaction evidence="10">
        <text>8-oxo-dGTP + H2O = 8-oxo-dGMP + diphosphate + H(+)</text>
        <dbReference type="Rhea" id="RHEA:31575"/>
        <dbReference type="ChEBI" id="CHEBI:15377"/>
        <dbReference type="ChEBI" id="CHEBI:15378"/>
        <dbReference type="ChEBI" id="CHEBI:33019"/>
        <dbReference type="ChEBI" id="CHEBI:63224"/>
        <dbReference type="ChEBI" id="CHEBI:77896"/>
        <dbReference type="EC" id="3.6.1.55"/>
    </reaction>
</comment>
<dbReference type="PANTHER" id="PTHR47707">
    <property type="entry name" value="8-OXO-DGTP DIPHOSPHATASE"/>
    <property type="match status" value="1"/>
</dbReference>
<evidence type="ECO:0000256" key="1">
    <source>
        <dbReference type="ARBA" id="ARBA00001946"/>
    </source>
</evidence>
<evidence type="ECO:0000256" key="4">
    <source>
        <dbReference type="ARBA" id="ARBA00022705"/>
    </source>
</evidence>
<evidence type="ECO:0000256" key="11">
    <source>
        <dbReference type="ARBA" id="ARBA00036904"/>
    </source>
</evidence>
<dbReference type="InterPro" id="IPR000086">
    <property type="entry name" value="NUDIX_hydrolase_dom"/>
</dbReference>
<evidence type="ECO:0000313" key="20">
    <source>
        <dbReference type="Proteomes" id="UP000293433"/>
    </source>
</evidence>
<feature type="domain" description="Nudix hydrolase" evidence="18">
    <location>
        <begin position="24"/>
        <end position="156"/>
    </location>
</feature>
<dbReference type="GO" id="GO:0044716">
    <property type="term" value="F:8-oxo-GDP phosphatase activity"/>
    <property type="evidence" value="ECO:0007669"/>
    <property type="project" value="TreeGrafter"/>
</dbReference>
<evidence type="ECO:0000256" key="10">
    <source>
        <dbReference type="ARBA" id="ARBA00035861"/>
    </source>
</evidence>
<sequence length="176" mass="19491">MTASTQDDGPLVVPGAEGLPVREPVHVAVGVLIERDADGHEHADSRFLLTSRPAGKVYAGYWEFPGGKLEAGESVEQALRRELQEEIGIHIGAAHAWREIEVDYPHARVRLHFCKVFDWTGEFQMREAQTMAWQRLPVEVEPVLPGTVPVLQWLAEERGHQGVTHRQPSAGPPQAG</sequence>
<evidence type="ECO:0000256" key="14">
    <source>
        <dbReference type="ARBA" id="ARBA00041592"/>
    </source>
</evidence>
<dbReference type="EC" id="3.6.1.55" evidence="12"/>
<dbReference type="PANTHER" id="PTHR47707:SF1">
    <property type="entry name" value="NUDIX HYDROLASE FAMILY PROTEIN"/>
    <property type="match status" value="1"/>
</dbReference>
<evidence type="ECO:0000256" key="9">
    <source>
        <dbReference type="ARBA" id="ARBA00023204"/>
    </source>
</evidence>
<keyword evidence="20" id="KW-1185">Reference proteome</keyword>
<evidence type="ECO:0000256" key="8">
    <source>
        <dbReference type="ARBA" id="ARBA00022842"/>
    </source>
</evidence>
<dbReference type="InterPro" id="IPR015797">
    <property type="entry name" value="NUDIX_hydrolase-like_dom_sf"/>
</dbReference>
<evidence type="ECO:0000256" key="7">
    <source>
        <dbReference type="ARBA" id="ARBA00022801"/>
    </source>
</evidence>
<dbReference type="GO" id="GO:0008413">
    <property type="term" value="F:8-oxo-7,8-dihydroguanosine triphosphate pyrophosphatase activity"/>
    <property type="evidence" value="ECO:0007669"/>
    <property type="project" value="TreeGrafter"/>
</dbReference>
<keyword evidence="7 17" id="KW-0378">Hydrolase</keyword>
<dbReference type="CDD" id="cd03425">
    <property type="entry name" value="NUDIX_MutT_NudA_like"/>
    <property type="match status" value="1"/>
</dbReference>
<evidence type="ECO:0000256" key="13">
    <source>
        <dbReference type="ARBA" id="ARBA00040794"/>
    </source>
</evidence>
<dbReference type="PROSITE" id="PS51462">
    <property type="entry name" value="NUDIX"/>
    <property type="match status" value="1"/>
</dbReference>
<proteinExistence type="inferred from homology"/>
<accession>A0A4Q7LB55</accession>
<dbReference type="OrthoDB" id="9810648at2"/>
<organism evidence="19 20">
    <name type="scientific">Sphaerotilus mobilis</name>
    <dbReference type="NCBI Taxonomy" id="47994"/>
    <lineage>
        <taxon>Bacteria</taxon>
        <taxon>Pseudomonadati</taxon>
        <taxon>Pseudomonadota</taxon>
        <taxon>Betaproteobacteria</taxon>
        <taxon>Burkholderiales</taxon>
        <taxon>Sphaerotilaceae</taxon>
        <taxon>Sphaerotilus</taxon>
    </lineage>
</organism>
<keyword evidence="3" id="KW-0515">Mutator protein</keyword>
<dbReference type="GO" id="GO:0035539">
    <property type="term" value="F:8-oxo-7,8-dihydrodeoxyguanosine triphosphate pyrophosphatase activity"/>
    <property type="evidence" value="ECO:0007669"/>
    <property type="project" value="UniProtKB-EC"/>
</dbReference>
<dbReference type="GO" id="GO:0006260">
    <property type="term" value="P:DNA replication"/>
    <property type="evidence" value="ECO:0007669"/>
    <property type="project" value="UniProtKB-KW"/>
</dbReference>
<dbReference type="InterPro" id="IPR020084">
    <property type="entry name" value="NUDIX_hydrolase_CS"/>
</dbReference>